<sequence length="513" mass="56712">MALDPLFDLRTQPWVPVRWLASVPTGQRPARVGLRELLARAHEIAGLAVTVPPAEAGLLRVAYALTARTTRLDRAQGWSDRRFAVLDAGRFDPAAIDAYFDAHADRFWLYHPQWPFLQDPRLKKECPKTSSVDKLVATRPSGGNHAWFTRTDSHRPVPLDSGQALLHLLVWRYYGASGTCSTRAVDGTRAGNTTAGPLRSTLSYHPEGASLFETLLAGIPEPGGAVDPATDRCPWEWESLPDPLEAPPEITGPCSGLTARAQHALLLVPDTRGAHTADAYVTWAYRAKIARDDPFCIWQSSKEGNRYPRPADADRDLWRDLDALVLNDPPGASRPQRPAILTTATELLAETDTATLRIRALGFDQDGQAKDRQFVAASTPPLLDLMERRDQDIDAARQVGRLRLIAERAGYRLETATRRAWALYAGKTKLGDCAWAHQAAARYWSAAETAFWTHLRQRSWHEAAPTFHRLASEAYDAVTDTAAAGVRGARAREAARIELHGGRPKKTKEKKTS</sequence>
<comment type="caution">
    <text evidence="1">The sequence shown here is derived from an EMBL/GenBank/DDBJ whole genome shotgun (WGS) entry which is preliminary data.</text>
</comment>
<evidence type="ECO:0000313" key="2">
    <source>
        <dbReference type="Proteomes" id="UP001183226"/>
    </source>
</evidence>
<dbReference type="InterPro" id="IPR013381">
    <property type="entry name" value="CRISPR-assoc_prot_Cse1"/>
</dbReference>
<reference evidence="2" key="1">
    <citation type="submission" date="2023-07" db="EMBL/GenBank/DDBJ databases">
        <title>30 novel species of actinomycetes from the DSMZ collection.</title>
        <authorList>
            <person name="Nouioui I."/>
        </authorList>
    </citation>
    <scope>NUCLEOTIDE SEQUENCE [LARGE SCALE GENOMIC DNA]</scope>
    <source>
        <strain evidence="2">DSM 45055</strain>
    </source>
</reference>
<proteinExistence type="predicted"/>
<dbReference type="CDD" id="cd09729">
    <property type="entry name" value="Cse1_I-E"/>
    <property type="match status" value="1"/>
</dbReference>
<dbReference type="EMBL" id="JAVREK010000001">
    <property type="protein sequence ID" value="MDT0300831.1"/>
    <property type="molecule type" value="Genomic_DNA"/>
</dbReference>
<keyword evidence="2" id="KW-1185">Reference proteome</keyword>
<dbReference type="RefSeq" id="WP_311543253.1">
    <property type="nucleotide sequence ID" value="NZ_JAVREK010000001.1"/>
</dbReference>
<protein>
    <submittedName>
        <fullName evidence="1">Type I-E CRISPR-associated protein Cse1/CasA</fullName>
    </submittedName>
</protein>
<dbReference type="Pfam" id="PF09481">
    <property type="entry name" value="CRISPR_Cse1"/>
    <property type="match status" value="1"/>
</dbReference>
<gene>
    <name evidence="1" type="primary">casA</name>
    <name evidence="1" type="ORF">RM446_01745</name>
</gene>
<name>A0ABU2KNH9_9ACTN</name>
<dbReference type="Proteomes" id="UP001183226">
    <property type="component" value="Unassembled WGS sequence"/>
</dbReference>
<evidence type="ECO:0000313" key="1">
    <source>
        <dbReference type="EMBL" id="MDT0300831.1"/>
    </source>
</evidence>
<accession>A0ABU2KNH9</accession>
<organism evidence="1 2">
    <name type="scientific">Streptomonospora wellingtoniae</name>
    <dbReference type="NCBI Taxonomy" id="3075544"/>
    <lineage>
        <taxon>Bacteria</taxon>
        <taxon>Bacillati</taxon>
        <taxon>Actinomycetota</taxon>
        <taxon>Actinomycetes</taxon>
        <taxon>Streptosporangiales</taxon>
        <taxon>Nocardiopsidaceae</taxon>
        <taxon>Streptomonospora</taxon>
    </lineage>
</organism>
<dbReference type="NCBIfam" id="TIGR02547">
    <property type="entry name" value="casA_cse1"/>
    <property type="match status" value="1"/>
</dbReference>